<organism evidence="1 2">
    <name type="scientific">Puniceicoccus vermicola</name>
    <dbReference type="NCBI Taxonomy" id="388746"/>
    <lineage>
        <taxon>Bacteria</taxon>
        <taxon>Pseudomonadati</taxon>
        <taxon>Verrucomicrobiota</taxon>
        <taxon>Opitutia</taxon>
        <taxon>Puniceicoccales</taxon>
        <taxon>Puniceicoccaceae</taxon>
        <taxon>Puniceicoccus</taxon>
    </lineage>
</organism>
<dbReference type="PANTHER" id="PTHR43857">
    <property type="entry name" value="BLR7761 PROTEIN"/>
    <property type="match status" value="1"/>
</dbReference>
<dbReference type="Proteomes" id="UP000525652">
    <property type="component" value="Unassembled WGS sequence"/>
</dbReference>
<keyword evidence="2" id="KW-1185">Reference proteome</keyword>
<gene>
    <name evidence="1" type="ORF">H5P30_18375</name>
</gene>
<name>A0A7X1B190_9BACT</name>
<dbReference type="Gene3D" id="3.30.1330.40">
    <property type="entry name" value="RutC-like"/>
    <property type="match status" value="1"/>
</dbReference>
<dbReference type="EMBL" id="JACHVA010000132">
    <property type="protein sequence ID" value="MBC2603749.1"/>
    <property type="molecule type" value="Genomic_DNA"/>
</dbReference>
<dbReference type="PANTHER" id="PTHR43857:SF1">
    <property type="entry name" value="YJGH FAMILY PROTEIN"/>
    <property type="match status" value="1"/>
</dbReference>
<evidence type="ECO:0000313" key="1">
    <source>
        <dbReference type="EMBL" id="MBC2603749.1"/>
    </source>
</evidence>
<dbReference type="InterPro" id="IPR006175">
    <property type="entry name" value="YjgF/YER057c/UK114"/>
</dbReference>
<proteinExistence type="predicted"/>
<protein>
    <submittedName>
        <fullName evidence="1">RidA family protein</fullName>
    </submittedName>
</protein>
<reference evidence="1 2" key="1">
    <citation type="submission" date="2020-07" db="EMBL/GenBank/DDBJ databases">
        <authorList>
            <person name="Feng X."/>
        </authorList>
    </citation>
    <scope>NUCLEOTIDE SEQUENCE [LARGE SCALE GENOMIC DNA]</scope>
    <source>
        <strain evidence="1 2">JCM14086</strain>
    </source>
</reference>
<dbReference type="CDD" id="cd06154">
    <property type="entry name" value="YjgF_YER057c_UK114_like_6"/>
    <property type="match status" value="1"/>
</dbReference>
<dbReference type="SUPFAM" id="SSF55298">
    <property type="entry name" value="YjgF-like"/>
    <property type="match status" value="1"/>
</dbReference>
<comment type="caution">
    <text evidence="1">The sequence shown here is derived from an EMBL/GenBank/DDBJ whole genome shotgun (WGS) entry which is preliminary data.</text>
</comment>
<dbReference type="Pfam" id="PF01042">
    <property type="entry name" value="Ribonuc_L-PSP"/>
    <property type="match status" value="1"/>
</dbReference>
<sequence length="130" mass="14352">MMNRLHALSGSPYEDSIGFSRAIRVGNVISVSGTAPINPDGSTAHPGDLYLQTKTCLFIIEKAISEIGATLKDINRTRIFLKDVTQWELAANAHGELFSDIKPASTFVEVSRFIREDWLVEIEADCILNT</sequence>
<dbReference type="AlphaFoldDB" id="A0A7X1B190"/>
<accession>A0A7X1B190</accession>
<dbReference type="InterPro" id="IPR035959">
    <property type="entry name" value="RutC-like_sf"/>
</dbReference>
<evidence type="ECO:0000313" key="2">
    <source>
        <dbReference type="Proteomes" id="UP000525652"/>
    </source>
</evidence>